<dbReference type="InterPro" id="IPR009057">
    <property type="entry name" value="Homeodomain-like_sf"/>
</dbReference>
<keyword evidence="5 9" id="KW-0238">DNA-binding</keyword>
<keyword evidence="16" id="KW-1185">Reference proteome</keyword>
<dbReference type="PANTHER" id="PTHR45654">
    <property type="entry name" value="HOMEOBOX-LEUCINE ZIPPER PROTEIN MERISTEM L1"/>
    <property type="match status" value="1"/>
</dbReference>
<feature type="region of interest" description="Disordered" evidence="12">
    <location>
        <begin position="543"/>
        <end position="563"/>
    </location>
</feature>
<dbReference type="SMART" id="SM00389">
    <property type="entry name" value="HOX"/>
    <property type="match status" value="2"/>
</dbReference>
<dbReference type="PROSITE" id="PS50071">
    <property type="entry name" value="HOMEOBOX_2"/>
    <property type="match status" value="2"/>
</dbReference>
<proteinExistence type="inferred from homology"/>
<dbReference type="AlphaFoldDB" id="A0A8T2UW86"/>
<keyword evidence="6 9" id="KW-0371">Homeobox</keyword>
<evidence type="ECO:0000313" key="15">
    <source>
        <dbReference type="EMBL" id="KAH7439522.1"/>
    </source>
</evidence>
<evidence type="ECO:0000256" key="10">
    <source>
        <dbReference type="RuleBase" id="RU000682"/>
    </source>
</evidence>
<feature type="DNA-binding region" description="Homeobox" evidence="9">
    <location>
        <begin position="102"/>
        <end position="161"/>
    </location>
</feature>
<dbReference type="GO" id="GO:0000981">
    <property type="term" value="F:DNA-binding transcription factor activity, RNA polymerase II-specific"/>
    <property type="evidence" value="ECO:0007669"/>
    <property type="project" value="InterPro"/>
</dbReference>
<dbReference type="Gene3D" id="3.30.530.20">
    <property type="match status" value="1"/>
</dbReference>
<feature type="compositionally biased region" description="Acidic residues" evidence="12">
    <location>
        <begin position="381"/>
        <end position="390"/>
    </location>
</feature>
<evidence type="ECO:0000259" key="13">
    <source>
        <dbReference type="PROSITE" id="PS50071"/>
    </source>
</evidence>
<evidence type="ECO:0000256" key="11">
    <source>
        <dbReference type="SAM" id="Coils"/>
    </source>
</evidence>
<feature type="domain" description="Homeobox" evidence="13">
    <location>
        <begin position="100"/>
        <end position="160"/>
    </location>
</feature>
<dbReference type="EMBL" id="CM035409">
    <property type="protein sequence ID" value="KAH7439522.1"/>
    <property type="molecule type" value="Genomic_DNA"/>
</dbReference>
<gene>
    <name evidence="15" type="ORF">KP509_04G065600</name>
</gene>
<keyword evidence="3" id="KW-0805">Transcription regulation</keyword>
<feature type="compositionally biased region" description="Polar residues" evidence="12">
    <location>
        <begin position="1"/>
        <end position="13"/>
    </location>
</feature>
<dbReference type="Pfam" id="PF25797">
    <property type="entry name" value="PDF2_C"/>
    <property type="match status" value="1"/>
</dbReference>
<dbReference type="SMART" id="SM00234">
    <property type="entry name" value="START"/>
    <property type="match status" value="1"/>
</dbReference>
<feature type="compositionally biased region" description="Basic and acidic residues" evidence="12">
    <location>
        <begin position="72"/>
        <end position="86"/>
    </location>
</feature>
<feature type="DNA-binding region" description="Homeobox" evidence="9">
    <location>
        <begin position="392"/>
        <end position="451"/>
    </location>
</feature>
<feature type="region of interest" description="Disordered" evidence="12">
    <location>
        <begin position="362"/>
        <end position="392"/>
    </location>
</feature>
<feature type="region of interest" description="Disordered" evidence="12">
    <location>
        <begin position="1"/>
        <end position="112"/>
    </location>
</feature>
<keyword evidence="7" id="KW-0804">Transcription</keyword>
<dbReference type="Pfam" id="PF01852">
    <property type="entry name" value="START"/>
    <property type="match status" value="1"/>
</dbReference>
<evidence type="ECO:0000313" key="16">
    <source>
        <dbReference type="Proteomes" id="UP000825935"/>
    </source>
</evidence>
<sequence>MDSASGNIQSSPLPNLVPKNEPEENSYTLREDGSASRLQTLERHPQRKKQQQDNGRSTSVATVTAGSGDDQQSSKDDHDSSSRRVNAEGTSVEDQDSEHASKRPRRHRHTPEQVQMLESVFKYCPLPDRKLRQDLSESLGMNEMQVKFWFQNRRIQMKAIRERSDNAQLRAEIKRMSEENMSIREAINQQIPSFTDPSSAHQQDIDGMQRRRIESSRLREELEHAMPKSVAWSTAMISSGSQFTPPIISASPDSLSLELAVGRHPTTQWTKRETSQASGLLLDARKVDSDCTVANVIEQEEVRGPKHESNLAVDGEGASKNLSDRSFWKSLPGVQKPGQRVEAANGFWKTPNIINLDSSVSGHVSQDEQDNGCGKHVDDIGSGDDQDDDEAWKKKSYRHTAEQIHQLEMFFKRCAHPDQRQREQLSNALGLNSRQVKFWFQNRRNQMKTLQERHDNTQLRAEVDRLRAENVTIREAIKHHLASCSESASIQQEPMDEHRKVTDSAWLREEVEHAKGSAPGNQGVPRMAVAFSDSLSLELGVGRRPTLRDPSVGGRGEHQQQSQCAPTLLEVALSWPGGISGTEKAAVLDLAESALQEIVIMVQAEEPLWVKKAAGDQPAVSRLDPDAYMKRFPGWTSKRLPELVTEATRETGLVAMNSSALLDALMDANKWMVMFPSIIAKALTIKVLSPGTAATLDGALQLMYAELQVLSPLLQSRQMYFLRYCKRIAEKQWAIVDASMDCLRDNPPSCLLQCRRRPSGCIIQDMPNGLLQVTWLEHVEVDYHGCTHKFVPFLSNGSAFGAKRWISALERYCEDRGSLLVTNMLPMHELGVVNTLEGRRAMLRLAKKMMDKYCSNVSSTANSSWVDLSNASGSSNDDVRFTTKDNSGDGILLCAVTSTWLPFYHNWVFDYLRSEEYRAQRNVLANGSAQEMSRISKGQHPGNGVSLLRVNGPSQSNILILQESWTDESGSLLVYMPVDVSTFTRVLRGEDPLDFLLLPSGFAIMPDGPVENRSAASVPIVGDGSSGSNVASKNSPRGSLLTVSFQTVVSPVPPSGSMISSASNPVSNVLLNTMESMKTVSKIILNTLQHIQTAVEGSKVALIVINF</sequence>
<evidence type="ECO:0000256" key="12">
    <source>
        <dbReference type="SAM" id="MobiDB-lite"/>
    </source>
</evidence>
<dbReference type="InterPro" id="IPR002913">
    <property type="entry name" value="START_lipid-bd_dom"/>
</dbReference>
<evidence type="ECO:0000259" key="14">
    <source>
        <dbReference type="PROSITE" id="PS50848"/>
    </source>
</evidence>
<dbReference type="InterPro" id="IPR057993">
    <property type="entry name" value="HD-Zip_IV_C"/>
</dbReference>
<evidence type="ECO:0000256" key="1">
    <source>
        <dbReference type="ARBA" id="ARBA00004123"/>
    </source>
</evidence>
<evidence type="ECO:0000256" key="3">
    <source>
        <dbReference type="ARBA" id="ARBA00023015"/>
    </source>
</evidence>
<dbReference type="FunFam" id="1.10.10.60:FF:000229">
    <property type="entry name" value="Homeobox-leucine zipper protein HDG1"/>
    <property type="match status" value="1"/>
</dbReference>
<dbReference type="InterPro" id="IPR042160">
    <property type="entry name" value="HD-Zip_IV"/>
</dbReference>
<organism evidence="15 16">
    <name type="scientific">Ceratopteris richardii</name>
    <name type="common">Triangle waterfern</name>
    <dbReference type="NCBI Taxonomy" id="49495"/>
    <lineage>
        <taxon>Eukaryota</taxon>
        <taxon>Viridiplantae</taxon>
        <taxon>Streptophyta</taxon>
        <taxon>Embryophyta</taxon>
        <taxon>Tracheophyta</taxon>
        <taxon>Polypodiopsida</taxon>
        <taxon>Polypodiidae</taxon>
        <taxon>Polypodiales</taxon>
        <taxon>Pteridineae</taxon>
        <taxon>Pteridaceae</taxon>
        <taxon>Parkerioideae</taxon>
        <taxon>Ceratopteris</taxon>
    </lineage>
</organism>
<dbReference type="Gene3D" id="1.10.10.60">
    <property type="entry name" value="Homeodomain-like"/>
    <property type="match status" value="2"/>
</dbReference>
<dbReference type="OrthoDB" id="1884516at2759"/>
<reference evidence="15" key="1">
    <citation type="submission" date="2021-08" db="EMBL/GenBank/DDBJ databases">
        <title>WGS assembly of Ceratopteris richardii.</title>
        <authorList>
            <person name="Marchant D.B."/>
            <person name="Chen G."/>
            <person name="Jenkins J."/>
            <person name="Shu S."/>
            <person name="Leebens-Mack J."/>
            <person name="Grimwood J."/>
            <person name="Schmutz J."/>
            <person name="Soltis P."/>
            <person name="Soltis D."/>
            <person name="Chen Z.-H."/>
        </authorList>
    </citation>
    <scope>NUCLEOTIDE SEQUENCE</scope>
    <source>
        <strain evidence="15">Whitten #5841</strain>
        <tissue evidence="15">Leaf</tissue>
    </source>
</reference>
<dbReference type="SUPFAM" id="SSF46689">
    <property type="entry name" value="Homeodomain-like"/>
    <property type="match status" value="2"/>
</dbReference>
<evidence type="ECO:0000256" key="4">
    <source>
        <dbReference type="ARBA" id="ARBA00023054"/>
    </source>
</evidence>
<dbReference type="PROSITE" id="PS00027">
    <property type="entry name" value="HOMEOBOX_1"/>
    <property type="match status" value="2"/>
</dbReference>
<keyword evidence="8 9" id="KW-0539">Nucleus</keyword>
<keyword evidence="4 11" id="KW-0175">Coiled coil</keyword>
<comment type="subcellular location">
    <subcellularLocation>
        <location evidence="1 9 10">Nucleus</location>
    </subcellularLocation>
</comment>
<protein>
    <submittedName>
        <fullName evidence="15">Uncharacterized protein</fullName>
    </submittedName>
</protein>
<feature type="domain" description="START" evidence="14">
    <location>
        <begin position="580"/>
        <end position="818"/>
    </location>
</feature>
<dbReference type="Pfam" id="PF00046">
    <property type="entry name" value="Homeodomain"/>
    <property type="match status" value="2"/>
</dbReference>
<dbReference type="CDD" id="cd08875">
    <property type="entry name" value="START_ArGLABRA2_like"/>
    <property type="match status" value="1"/>
</dbReference>
<dbReference type="GO" id="GO:0008289">
    <property type="term" value="F:lipid binding"/>
    <property type="evidence" value="ECO:0007669"/>
    <property type="project" value="InterPro"/>
</dbReference>
<dbReference type="PROSITE" id="PS50848">
    <property type="entry name" value="START"/>
    <property type="match status" value="1"/>
</dbReference>
<dbReference type="CDD" id="cd00086">
    <property type="entry name" value="homeodomain"/>
    <property type="match status" value="2"/>
</dbReference>
<dbReference type="PANTHER" id="PTHR45654:SF77">
    <property type="entry name" value="HOMEOBOX-LEUCINE ZIPPER PROTEIN MERISTEM L1"/>
    <property type="match status" value="1"/>
</dbReference>
<feature type="domain" description="Homeobox" evidence="13">
    <location>
        <begin position="390"/>
        <end position="450"/>
    </location>
</feature>
<dbReference type="SUPFAM" id="SSF55961">
    <property type="entry name" value="Bet v1-like"/>
    <property type="match status" value="2"/>
</dbReference>
<evidence type="ECO:0000256" key="7">
    <source>
        <dbReference type="ARBA" id="ARBA00023163"/>
    </source>
</evidence>
<dbReference type="GO" id="GO:0003677">
    <property type="term" value="F:DNA binding"/>
    <property type="evidence" value="ECO:0007669"/>
    <property type="project" value="UniProtKB-UniRule"/>
</dbReference>
<name>A0A8T2UW86_CERRI</name>
<dbReference type="InterPro" id="IPR017970">
    <property type="entry name" value="Homeobox_CS"/>
</dbReference>
<feature type="coiled-coil region" evidence="11">
    <location>
        <begin position="159"/>
        <end position="186"/>
    </location>
</feature>
<dbReference type="Proteomes" id="UP000825935">
    <property type="component" value="Chromosome 4"/>
</dbReference>
<comment type="caution">
    <text evidence="15">The sequence shown here is derived from an EMBL/GenBank/DDBJ whole genome shotgun (WGS) entry which is preliminary data.</text>
</comment>
<dbReference type="GO" id="GO:0005634">
    <property type="term" value="C:nucleus"/>
    <property type="evidence" value="ECO:0007669"/>
    <property type="project" value="UniProtKB-SubCell"/>
</dbReference>
<evidence type="ECO:0000256" key="9">
    <source>
        <dbReference type="PROSITE-ProRule" id="PRU00108"/>
    </source>
</evidence>
<evidence type="ECO:0000256" key="8">
    <source>
        <dbReference type="ARBA" id="ARBA00023242"/>
    </source>
</evidence>
<evidence type="ECO:0000256" key="2">
    <source>
        <dbReference type="ARBA" id="ARBA00006789"/>
    </source>
</evidence>
<comment type="similarity">
    <text evidence="2">Belongs to the HD-ZIP homeobox family. Class IV subfamily.</text>
</comment>
<dbReference type="OMA" id="WVELPRK"/>
<feature type="compositionally biased region" description="Basic and acidic residues" evidence="12">
    <location>
        <begin position="29"/>
        <end position="44"/>
    </location>
</feature>
<evidence type="ECO:0000256" key="5">
    <source>
        <dbReference type="ARBA" id="ARBA00023125"/>
    </source>
</evidence>
<evidence type="ECO:0000256" key="6">
    <source>
        <dbReference type="ARBA" id="ARBA00023155"/>
    </source>
</evidence>
<dbReference type="InterPro" id="IPR023393">
    <property type="entry name" value="START-like_dom_sf"/>
</dbReference>
<accession>A0A8T2UW86</accession>
<feature type="compositionally biased region" description="Polar residues" evidence="12">
    <location>
        <begin position="52"/>
        <end position="65"/>
    </location>
</feature>
<dbReference type="InterPro" id="IPR001356">
    <property type="entry name" value="HD"/>
</dbReference>